<dbReference type="Pfam" id="PF00795">
    <property type="entry name" value="CN_hydrolase"/>
    <property type="match status" value="1"/>
</dbReference>
<protein>
    <recommendedName>
        <fullName evidence="9">Apolipoprotein N-acyltransferase</fullName>
        <shortName evidence="9">ALP N-acyltransferase</shortName>
        <ecNumber evidence="9">2.3.1.269</ecNumber>
    </recommendedName>
</protein>
<dbReference type="Gene3D" id="3.60.110.10">
    <property type="entry name" value="Carbon-nitrogen hydrolase"/>
    <property type="match status" value="1"/>
</dbReference>
<name>A0A7V7GWT7_9GAMM</name>
<dbReference type="OrthoDB" id="9811121at2"/>
<dbReference type="InterPro" id="IPR003010">
    <property type="entry name" value="C-N_Hydrolase"/>
</dbReference>
<dbReference type="GO" id="GO:0042158">
    <property type="term" value="P:lipoprotein biosynthetic process"/>
    <property type="evidence" value="ECO:0007669"/>
    <property type="project" value="UniProtKB-UniRule"/>
</dbReference>
<evidence type="ECO:0000256" key="5">
    <source>
        <dbReference type="ARBA" id="ARBA00022692"/>
    </source>
</evidence>
<evidence type="ECO:0000256" key="1">
    <source>
        <dbReference type="ARBA" id="ARBA00004651"/>
    </source>
</evidence>
<dbReference type="AlphaFoldDB" id="A0A7V7GWT7"/>
<evidence type="ECO:0000256" key="7">
    <source>
        <dbReference type="ARBA" id="ARBA00023136"/>
    </source>
</evidence>
<evidence type="ECO:0000256" key="8">
    <source>
        <dbReference type="ARBA" id="ARBA00023315"/>
    </source>
</evidence>
<dbReference type="GO" id="GO:0005886">
    <property type="term" value="C:plasma membrane"/>
    <property type="evidence" value="ECO:0007669"/>
    <property type="project" value="UniProtKB-SubCell"/>
</dbReference>
<feature type="transmembrane region" description="Helical" evidence="9">
    <location>
        <begin position="103"/>
        <end position="127"/>
    </location>
</feature>
<comment type="pathway">
    <text evidence="9">Protein modification; lipoprotein biosynthesis (N-acyl transfer).</text>
</comment>
<dbReference type="UniPathway" id="UPA00666"/>
<gene>
    <name evidence="9 11" type="primary">lnt</name>
    <name evidence="11" type="ORF">DT594_10115</name>
</gene>
<dbReference type="Proteomes" id="UP000463138">
    <property type="component" value="Unassembled WGS sequence"/>
</dbReference>
<comment type="subcellular location">
    <subcellularLocation>
        <location evidence="1 9">Cell membrane</location>
        <topology evidence="1 9">Multi-pass membrane protein</topology>
    </subcellularLocation>
</comment>
<comment type="function">
    <text evidence="9">Catalyzes the phospholipid dependent N-acylation of the N-terminal cysteine of apolipoprotein, the last step in lipoprotein maturation.</text>
</comment>
<reference evidence="11 12" key="1">
    <citation type="submission" date="2018-07" db="EMBL/GenBank/DDBJ databases">
        <title>Pseudomonas laoshanensis sp. nov., isolated from soil.</title>
        <authorList>
            <person name="Sun J."/>
            <person name="Yu L."/>
            <person name="Wang M."/>
            <person name="Zhang C."/>
        </authorList>
    </citation>
    <scope>NUCLEOTIDE SEQUENCE [LARGE SCALE GENOMIC DNA]</scope>
    <source>
        <strain evidence="11 12">Y22</strain>
    </source>
</reference>
<dbReference type="EC" id="2.3.1.269" evidence="9"/>
<proteinExistence type="inferred from homology"/>
<evidence type="ECO:0000256" key="6">
    <source>
        <dbReference type="ARBA" id="ARBA00022989"/>
    </source>
</evidence>
<keyword evidence="8 9" id="KW-0012">Acyltransferase</keyword>
<keyword evidence="12" id="KW-1185">Reference proteome</keyword>
<accession>A0A7V7GWT7</accession>
<dbReference type="PANTHER" id="PTHR38686:SF1">
    <property type="entry name" value="APOLIPOPROTEIN N-ACYLTRANSFERASE"/>
    <property type="match status" value="1"/>
</dbReference>
<feature type="transmembrane region" description="Helical" evidence="9">
    <location>
        <begin position="174"/>
        <end position="198"/>
    </location>
</feature>
<keyword evidence="6 9" id="KW-1133">Transmembrane helix</keyword>
<dbReference type="SUPFAM" id="SSF56317">
    <property type="entry name" value="Carbon-nitrogen hydrolase"/>
    <property type="match status" value="1"/>
</dbReference>
<keyword evidence="3 9" id="KW-1003">Cell membrane</keyword>
<evidence type="ECO:0000259" key="10">
    <source>
        <dbReference type="PROSITE" id="PS50263"/>
    </source>
</evidence>
<evidence type="ECO:0000256" key="9">
    <source>
        <dbReference type="HAMAP-Rule" id="MF_01148"/>
    </source>
</evidence>
<evidence type="ECO:0000256" key="2">
    <source>
        <dbReference type="ARBA" id="ARBA00010065"/>
    </source>
</evidence>
<comment type="catalytic activity">
    <reaction evidence="9">
        <text>N-terminal S-1,2-diacyl-sn-glyceryl-L-cysteinyl-[lipoprotein] + a glycerophospholipid = N-acyl-S-1,2-diacyl-sn-glyceryl-L-cysteinyl-[lipoprotein] + a 2-acyl-sn-glycero-3-phospholipid + H(+)</text>
        <dbReference type="Rhea" id="RHEA:48228"/>
        <dbReference type="Rhea" id="RHEA-COMP:14681"/>
        <dbReference type="Rhea" id="RHEA-COMP:14684"/>
        <dbReference type="ChEBI" id="CHEBI:15378"/>
        <dbReference type="ChEBI" id="CHEBI:136912"/>
        <dbReference type="ChEBI" id="CHEBI:140656"/>
        <dbReference type="ChEBI" id="CHEBI:140657"/>
        <dbReference type="ChEBI" id="CHEBI:140660"/>
        <dbReference type="EC" id="2.3.1.269"/>
    </reaction>
</comment>
<comment type="similarity">
    <text evidence="2 9">Belongs to the CN hydrolase family. Apolipoprotein N-acyltransferase subfamily.</text>
</comment>
<dbReference type="RefSeq" id="WP_149332540.1">
    <property type="nucleotide sequence ID" value="NZ_QOVF01000002.1"/>
</dbReference>
<dbReference type="EMBL" id="QOVF01000002">
    <property type="protein sequence ID" value="KAA0695181.1"/>
    <property type="molecule type" value="Genomic_DNA"/>
</dbReference>
<evidence type="ECO:0000313" key="11">
    <source>
        <dbReference type="EMBL" id="KAA0695181.1"/>
    </source>
</evidence>
<evidence type="ECO:0000313" key="12">
    <source>
        <dbReference type="Proteomes" id="UP000463138"/>
    </source>
</evidence>
<feature type="transmembrane region" description="Helical" evidence="9">
    <location>
        <begin position="71"/>
        <end position="91"/>
    </location>
</feature>
<feature type="transmembrane region" description="Helical" evidence="9">
    <location>
        <begin position="210"/>
        <end position="230"/>
    </location>
</feature>
<dbReference type="InterPro" id="IPR045378">
    <property type="entry name" value="LNT_N"/>
</dbReference>
<keyword evidence="4 9" id="KW-0808">Transferase</keyword>
<comment type="caution">
    <text evidence="11">The sequence shown here is derived from an EMBL/GenBank/DDBJ whole genome shotgun (WGS) entry which is preliminary data.</text>
</comment>
<feature type="transmembrane region" description="Helical" evidence="9">
    <location>
        <begin position="47"/>
        <end position="64"/>
    </location>
</feature>
<dbReference type="Pfam" id="PF20154">
    <property type="entry name" value="LNT_N"/>
    <property type="match status" value="1"/>
</dbReference>
<keyword evidence="11" id="KW-0449">Lipoprotein</keyword>
<organism evidence="11 12">
    <name type="scientific">Halopseudomonas laoshanensis</name>
    <dbReference type="NCBI Taxonomy" id="2268758"/>
    <lineage>
        <taxon>Bacteria</taxon>
        <taxon>Pseudomonadati</taxon>
        <taxon>Pseudomonadota</taxon>
        <taxon>Gammaproteobacteria</taxon>
        <taxon>Pseudomonadales</taxon>
        <taxon>Pseudomonadaceae</taxon>
        <taxon>Halopseudomonas</taxon>
    </lineage>
</organism>
<dbReference type="InterPro" id="IPR004563">
    <property type="entry name" value="Apolipo_AcylTrfase"/>
</dbReference>
<feature type="transmembrane region" description="Helical" evidence="9">
    <location>
        <begin position="20"/>
        <end position="41"/>
    </location>
</feature>
<feature type="domain" description="CN hydrolase" evidence="10">
    <location>
        <begin position="251"/>
        <end position="496"/>
    </location>
</feature>
<dbReference type="HAMAP" id="MF_01148">
    <property type="entry name" value="Lnt"/>
    <property type="match status" value="1"/>
</dbReference>
<dbReference type="PROSITE" id="PS50263">
    <property type="entry name" value="CN_HYDROLASE"/>
    <property type="match status" value="1"/>
</dbReference>
<feature type="transmembrane region" description="Helical" evidence="9">
    <location>
        <begin position="508"/>
        <end position="528"/>
    </location>
</feature>
<sequence>MPRLDPASSALDIPLSRSELATLGWLPRVLLALAGGLLMGLPWFDQAMYWTAWFGSVPLLFALQGVRWSSALLLGSLTGVAYFSIASYWIIQFLINLRDFSWPIAALLSSVFWCFAGFSIGLSCALFRWLSTRLPTWDLLSFPLCMVVMMSVYPLLFGAYYAEPQAQFLMALQGVSLFGVQALDMLILMTGVLVFQFIIGQGRGQRFGQLLALAVLAAWFIYGLISLHHWDDLMGGWDVRRVGLVQPDDAVTLAVPEPPAGFSREYPPEMAAVERLAQAGAELVIWPEARYKGYFDNYSVRLSYAEKLRASGVSLILHDAERAWEGSQKLHFNALAYLDGDGEQRGVYRKMRLMPFGEYLPTFFHLPGIGWLTRTFFGEFLTPLEPGQRHEIFNVNGMRIVPKICYETAFPAFIANSIGQDAAGKVLLFVSQDNWFGETTQPFQHSAMSVVRGVENRVPMIHLINNGPSVVAAPNGRIIAETDAFTPAELLAAIPHSVSAGGSFYSRYPWLLSAALYVGLALLVLMALGRRQVPRR</sequence>
<dbReference type="NCBIfam" id="TIGR00546">
    <property type="entry name" value="lnt"/>
    <property type="match status" value="1"/>
</dbReference>
<dbReference type="CDD" id="cd07571">
    <property type="entry name" value="ALP_N-acyl_transferase"/>
    <property type="match status" value="1"/>
</dbReference>
<evidence type="ECO:0000256" key="4">
    <source>
        <dbReference type="ARBA" id="ARBA00022679"/>
    </source>
</evidence>
<keyword evidence="5 9" id="KW-0812">Transmembrane</keyword>
<keyword evidence="7 9" id="KW-0472">Membrane</keyword>
<feature type="transmembrane region" description="Helical" evidence="9">
    <location>
        <begin position="139"/>
        <end position="162"/>
    </location>
</feature>
<evidence type="ECO:0000256" key="3">
    <source>
        <dbReference type="ARBA" id="ARBA00022475"/>
    </source>
</evidence>
<dbReference type="GO" id="GO:0016410">
    <property type="term" value="F:N-acyltransferase activity"/>
    <property type="evidence" value="ECO:0007669"/>
    <property type="project" value="UniProtKB-UniRule"/>
</dbReference>
<dbReference type="InterPro" id="IPR036526">
    <property type="entry name" value="C-N_Hydrolase_sf"/>
</dbReference>
<dbReference type="PANTHER" id="PTHR38686">
    <property type="entry name" value="APOLIPOPROTEIN N-ACYLTRANSFERASE"/>
    <property type="match status" value="1"/>
</dbReference>